<dbReference type="RefSeq" id="WP_107289493.1">
    <property type="nucleotide sequence ID" value="NZ_PYNF01000005.1"/>
</dbReference>
<accession>A0A2T3KJQ7</accession>
<dbReference type="SMART" id="SM00052">
    <property type="entry name" value="EAL"/>
    <property type="match status" value="1"/>
</dbReference>
<dbReference type="InterPro" id="IPR050706">
    <property type="entry name" value="Cyclic-di-GMP_PDE-like"/>
</dbReference>
<feature type="domain" description="EAL" evidence="1">
    <location>
        <begin position="4"/>
        <end position="249"/>
    </location>
</feature>
<evidence type="ECO:0000313" key="2">
    <source>
        <dbReference type="EMBL" id="PSU99718.1"/>
    </source>
</evidence>
<dbReference type="PANTHER" id="PTHR33121:SF79">
    <property type="entry name" value="CYCLIC DI-GMP PHOSPHODIESTERASE PDED-RELATED"/>
    <property type="match status" value="1"/>
</dbReference>
<evidence type="ECO:0000259" key="1">
    <source>
        <dbReference type="PROSITE" id="PS50883"/>
    </source>
</evidence>
<reference evidence="2 3" key="1">
    <citation type="submission" date="2018-01" db="EMBL/GenBank/DDBJ databases">
        <title>Whole genome sequencing of Histamine producing bacteria.</title>
        <authorList>
            <person name="Butler K."/>
        </authorList>
    </citation>
    <scope>NUCLEOTIDE SEQUENCE [LARGE SCALE GENOMIC DNA]</scope>
    <source>
        <strain evidence="2 3">FS-7.2</strain>
    </source>
</reference>
<dbReference type="CDD" id="cd01948">
    <property type="entry name" value="EAL"/>
    <property type="match status" value="1"/>
</dbReference>
<dbReference type="Pfam" id="PF00563">
    <property type="entry name" value="EAL"/>
    <property type="match status" value="1"/>
</dbReference>
<dbReference type="InterPro" id="IPR035919">
    <property type="entry name" value="EAL_sf"/>
</dbReference>
<dbReference type="EMBL" id="PYNF01000005">
    <property type="protein sequence ID" value="PSU99718.1"/>
    <property type="molecule type" value="Genomic_DNA"/>
</dbReference>
<protein>
    <recommendedName>
        <fullName evidence="1">EAL domain-containing protein</fullName>
    </recommendedName>
</protein>
<gene>
    <name evidence="2" type="ORF">C9J27_08775</name>
</gene>
<dbReference type="GO" id="GO:0071111">
    <property type="term" value="F:cyclic-guanylate-specific phosphodiesterase activity"/>
    <property type="evidence" value="ECO:0007669"/>
    <property type="project" value="InterPro"/>
</dbReference>
<sequence>MDSIEITKTQITDAISTGKIQPFIQPIVNTNKNLVGFEALSRWIVSDHEIRLPLEFIPIIKDDQRLSENLTSSILLQLIDHFKPHNNNGLFISINIYSHSLTTPVIHLLVTLNQSINVVIEILENDDLENIDNFRMTLHYLKVKGIKIALDDFGCDKNVNDRLFDHPFDYVKIDRLFVCDIDTNLSKLKSLQAMVTLIQYFNLPIIAEGVETESVFKLLTNLNIEMYQGYLFSKPIPLGAKPYQPTPLASNDFENN</sequence>
<dbReference type="PROSITE" id="PS50883">
    <property type="entry name" value="EAL"/>
    <property type="match status" value="1"/>
</dbReference>
<dbReference type="InterPro" id="IPR001633">
    <property type="entry name" value="EAL_dom"/>
</dbReference>
<dbReference type="Proteomes" id="UP000241426">
    <property type="component" value="Unassembled WGS sequence"/>
</dbReference>
<dbReference type="Gene3D" id="3.20.20.450">
    <property type="entry name" value="EAL domain"/>
    <property type="match status" value="1"/>
</dbReference>
<dbReference type="PANTHER" id="PTHR33121">
    <property type="entry name" value="CYCLIC DI-GMP PHOSPHODIESTERASE PDEF"/>
    <property type="match status" value="1"/>
</dbReference>
<evidence type="ECO:0000313" key="3">
    <source>
        <dbReference type="Proteomes" id="UP000241426"/>
    </source>
</evidence>
<name>A0A2T3KJQ7_9GAMM</name>
<dbReference type="AlphaFoldDB" id="A0A2T3KJQ7"/>
<comment type="caution">
    <text evidence="2">The sequence shown here is derived from an EMBL/GenBank/DDBJ whole genome shotgun (WGS) entry which is preliminary data.</text>
</comment>
<dbReference type="SUPFAM" id="SSF141868">
    <property type="entry name" value="EAL domain-like"/>
    <property type="match status" value="1"/>
</dbReference>
<organism evidence="2 3">
    <name type="scientific">Photobacterium kishitanii</name>
    <dbReference type="NCBI Taxonomy" id="318456"/>
    <lineage>
        <taxon>Bacteria</taxon>
        <taxon>Pseudomonadati</taxon>
        <taxon>Pseudomonadota</taxon>
        <taxon>Gammaproteobacteria</taxon>
        <taxon>Vibrionales</taxon>
        <taxon>Vibrionaceae</taxon>
        <taxon>Photobacterium</taxon>
    </lineage>
</organism>
<proteinExistence type="predicted"/>